<dbReference type="Proteomes" id="UP000027178">
    <property type="component" value="Unassembled WGS sequence"/>
</dbReference>
<gene>
    <name evidence="1" type="ORF">KCH_11500</name>
</gene>
<comment type="caution">
    <text evidence="1">The sequence shown here is derived from an EMBL/GenBank/DDBJ whole genome shotgun (WGS) entry which is preliminary data.</text>
</comment>
<reference evidence="1 2" key="1">
    <citation type="submission" date="2014-05" db="EMBL/GenBank/DDBJ databases">
        <title>Draft Genome Sequence of Kitasatospora cheerisanensis KCTC 2395.</title>
        <authorList>
            <person name="Nam D.H."/>
        </authorList>
    </citation>
    <scope>NUCLEOTIDE SEQUENCE [LARGE SCALE GENOMIC DNA]</scope>
    <source>
        <strain evidence="1 2">KCTC 2395</strain>
    </source>
</reference>
<name>A0A066ZA69_9ACTN</name>
<dbReference type="HOGENOM" id="CLU_146629_0_0_11"/>
<dbReference type="PATRIC" id="fig|1348663.4.peg.1099"/>
<evidence type="ECO:0000313" key="1">
    <source>
        <dbReference type="EMBL" id="KDN87065.1"/>
    </source>
</evidence>
<accession>A0A066ZA69</accession>
<evidence type="ECO:0000313" key="2">
    <source>
        <dbReference type="Proteomes" id="UP000027178"/>
    </source>
</evidence>
<protein>
    <submittedName>
        <fullName evidence="1">Uncharacterized protein</fullName>
    </submittedName>
</protein>
<organism evidence="1 2">
    <name type="scientific">Kitasatospora cheerisanensis KCTC 2395</name>
    <dbReference type="NCBI Taxonomy" id="1348663"/>
    <lineage>
        <taxon>Bacteria</taxon>
        <taxon>Bacillati</taxon>
        <taxon>Actinomycetota</taxon>
        <taxon>Actinomycetes</taxon>
        <taxon>Kitasatosporales</taxon>
        <taxon>Streptomycetaceae</taxon>
        <taxon>Kitasatospora</taxon>
    </lineage>
</organism>
<proteinExistence type="predicted"/>
<dbReference type="eggNOG" id="ENOG50320VR">
    <property type="taxonomic scope" value="Bacteria"/>
</dbReference>
<dbReference type="RefSeq" id="WP_051652767.1">
    <property type="nucleotide sequence ID" value="NZ_KK853997.1"/>
</dbReference>
<dbReference type="AlphaFoldDB" id="A0A066ZA69"/>
<dbReference type="OrthoDB" id="3870468at2"/>
<dbReference type="EMBL" id="JNBY01000050">
    <property type="protein sequence ID" value="KDN87065.1"/>
    <property type="molecule type" value="Genomic_DNA"/>
</dbReference>
<keyword evidence="2" id="KW-1185">Reference proteome</keyword>
<sequence length="144" mass="15969">MPARNRRLPRHLSWPLTSTDLASGLGEAPSDALQFDFGSLAPTDGTLLTASWTPPLGSNYGNGPHPRWWSSVWILVAPVPSGERAAARKLLREQALPGLRQWIDEARTGSEAWALSRHTISWKLPGRRLHLSHDGQPYRPVELP</sequence>